<keyword evidence="1" id="KW-1133">Transmembrane helix</keyword>
<protein>
    <submittedName>
        <fullName evidence="2">Uncharacterized protein</fullName>
    </submittedName>
</protein>
<gene>
    <name evidence="2" type="ORF">RhiirC2_124942</name>
</gene>
<feature type="transmembrane region" description="Helical" evidence="1">
    <location>
        <begin position="5"/>
        <end position="25"/>
    </location>
</feature>
<keyword evidence="1" id="KW-0472">Membrane</keyword>
<dbReference type="Proteomes" id="UP000233469">
    <property type="component" value="Unassembled WGS sequence"/>
</dbReference>
<reference evidence="2 3" key="1">
    <citation type="submission" date="2016-04" db="EMBL/GenBank/DDBJ databases">
        <title>Genome analyses suggest a sexual origin of heterokaryosis in a supposedly ancient asexual fungus.</title>
        <authorList>
            <person name="Ropars J."/>
            <person name="Sedzielewska K."/>
            <person name="Noel J."/>
            <person name="Charron P."/>
            <person name="Farinelli L."/>
            <person name="Marton T."/>
            <person name="Kruger M."/>
            <person name="Pelin A."/>
            <person name="Brachmann A."/>
            <person name="Corradi N."/>
        </authorList>
    </citation>
    <scope>NUCLEOTIDE SEQUENCE [LARGE SCALE GENOMIC DNA]</scope>
    <source>
        <strain evidence="2 3">C2</strain>
    </source>
</reference>
<dbReference type="AlphaFoldDB" id="A0A2N1MQA1"/>
<proteinExistence type="predicted"/>
<reference evidence="2 3" key="2">
    <citation type="submission" date="2017-10" db="EMBL/GenBank/DDBJ databases">
        <title>Extensive intraspecific genome diversity in a model arbuscular mycorrhizal fungus.</title>
        <authorList>
            <person name="Chen E.C.H."/>
            <person name="Morin E."/>
            <person name="Baudet D."/>
            <person name="Noel J."/>
            <person name="Ndikumana S."/>
            <person name="Charron P."/>
            <person name="St-Onge C."/>
            <person name="Giorgi J."/>
            <person name="Grigoriev I.V."/>
            <person name="Roux C."/>
            <person name="Martin F.M."/>
            <person name="Corradi N."/>
        </authorList>
    </citation>
    <scope>NUCLEOTIDE SEQUENCE [LARGE SCALE GENOMIC DNA]</scope>
    <source>
        <strain evidence="2 3">C2</strain>
    </source>
</reference>
<comment type="caution">
    <text evidence="2">The sequence shown here is derived from an EMBL/GenBank/DDBJ whole genome shotgun (WGS) entry which is preliminary data.</text>
</comment>
<accession>A0A2N1MQA1</accession>
<organism evidence="2 3">
    <name type="scientific">Rhizophagus irregularis</name>
    <dbReference type="NCBI Taxonomy" id="588596"/>
    <lineage>
        <taxon>Eukaryota</taxon>
        <taxon>Fungi</taxon>
        <taxon>Fungi incertae sedis</taxon>
        <taxon>Mucoromycota</taxon>
        <taxon>Glomeromycotina</taxon>
        <taxon>Glomeromycetes</taxon>
        <taxon>Glomerales</taxon>
        <taxon>Glomeraceae</taxon>
        <taxon>Rhizophagus</taxon>
    </lineage>
</organism>
<evidence type="ECO:0000313" key="3">
    <source>
        <dbReference type="Proteomes" id="UP000233469"/>
    </source>
</evidence>
<evidence type="ECO:0000313" key="2">
    <source>
        <dbReference type="EMBL" id="PKK63812.1"/>
    </source>
</evidence>
<feature type="transmembrane region" description="Helical" evidence="1">
    <location>
        <begin position="37"/>
        <end position="56"/>
    </location>
</feature>
<evidence type="ECO:0000256" key="1">
    <source>
        <dbReference type="SAM" id="Phobius"/>
    </source>
</evidence>
<keyword evidence="1" id="KW-0812">Transmembrane</keyword>
<sequence length="59" mass="7095">MFDKLFFSFFPFPSFSLSLPFVTFVSPPFFTLPSLPFSLYFYISLFFSFSFPRFYCTFC</sequence>
<name>A0A2N1MQA1_9GLOM</name>
<dbReference type="EMBL" id="LLXL01001568">
    <property type="protein sequence ID" value="PKK63812.1"/>
    <property type="molecule type" value="Genomic_DNA"/>
</dbReference>